<dbReference type="Pfam" id="PF19037">
    <property type="entry name" value="Fuz_longin_2"/>
    <property type="match status" value="1"/>
</dbReference>
<dbReference type="PANTHER" id="PTHR13027:SF7">
    <property type="entry name" value="VACUOLAR FUSION PROTEIN MON1 HOMOLOG"/>
    <property type="match status" value="1"/>
</dbReference>
<keyword evidence="3" id="KW-0072">Autophagy</keyword>
<evidence type="ECO:0000313" key="9">
    <source>
        <dbReference type="Proteomes" id="UP000703269"/>
    </source>
</evidence>
<evidence type="ECO:0000256" key="2">
    <source>
        <dbReference type="ARBA" id="ARBA00018132"/>
    </source>
</evidence>
<keyword evidence="9" id="KW-1185">Reference proteome</keyword>
<dbReference type="Pfam" id="PF19038">
    <property type="entry name" value="Fuz_longin_3"/>
    <property type="match status" value="1"/>
</dbReference>
<evidence type="ECO:0000256" key="4">
    <source>
        <dbReference type="SAM" id="MobiDB-lite"/>
    </source>
</evidence>
<reference evidence="8 9" key="1">
    <citation type="submission" date="2021-08" db="EMBL/GenBank/DDBJ databases">
        <title>Draft Genome Sequence of Phanerochaete sordida strain YK-624.</title>
        <authorList>
            <person name="Mori T."/>
            <person name="Dohra H."/>
            <person name="Suzuki T."/>
            <person name="Kawagishi H."/>
            <person name="Hirai H."/>
        </authorList>
    </citation>
    <scope>NUCLEOTIDE SEQUENCE [LARGE SCALE GENOMIC DNA]</scope>
    <source>
        <strain evidence="8 9">YK-624</strain>
    </source>
</reference>
<dbReference type="OrthoDB" id="272411at2759"/>
<evidence type="ECO:0000259" key="6">
    <source>
        <dbReference type="Pfam" id="PF19037"/>
    </source>
</evidence>
<comment type="subcellular location">
    <subcellularLocation>
        <location evidence="3">Endosome</location>
        <location evidence="3">Multivesicular body membrane</location>
        <topology evidence="3">Peripheral membrane protein</topology>
    </subcellularLocation>
    <subcellularLocation>
        <location evidence="1 3">Prevacuolar compartment membrane</location>
        <topology evidence="1 3">Peripheral membrane protein</topology>
    </subcellularLocation>
    <subcellularLocation>
        <location evidence="3">Vacuole membrane</location>
        <topology evidence="3">Peripheral membrane protein</topology>
    </subcellularLocation>
</comment>
<evidence type="ECO:0000256" key="1">
    <source>
        <dbReference type="ARBA" id="ARBA00004380"/>
    </source>
</evidence>
<comment type="caution">
    <text evidence="8">The sequence shown here is derived from an EMBL/GenBank/DDBJ whole genome shotgun (WGS) entry which is preliminary data.</text>
</comment>
<keyword evidence="3" id="KW-0472">Membrane</keyword>
<protein>
    <recommendedName>
        <fullName evidence="2 3">Vacuolar fusion protein MON1</fullName>
    </recommendedName>
</protein>
<dbReference type="InterPro" id="IPR043971">
    <property type="entry name" value="FUZ/MON1/HPS1_longin_2"/>
</dbReference>
<gene>
    <name evidence="8" type="ORF">PsYK624_024150</name>
</gene>
<dbReference type="AlphaFoldDB" id="A0A9P3L8Q2"/>
<dbReference type="Pfam" id="PF19036">
    <property type="entry name" value="Fuz_longin_1"/>
    <property type="match status" value="1"/>
</dbReference>
<dbReference type="InterPro" id="IPR043970">
    <property type="entry name" value="FUZ/MON1/HPS1_longin_3"/>
</dbReference>
<keyword evidence="3" id="KW-0813">Transport</keyword>
<dbReference type="GO" id="GO:0035658">
    <property type="term" value="C:Mon1-Ccz1 complex"/>
    <property type="evidence" value="ECO:0007669"/>
    <property type="project" value="TreeGrafter"/>
</dbReference>
<feature type="compositionally biased region" description="Low complexity" evidence="4">
    <location>
        <begin position="424"/>
        <end position="466"/>
    </location>
</feature>
<feature type="region of interest" description="Disordered" evidence="4">
    <location>
        <begin position="1"/>
        <end position="28"/>
    </location>
</feature>
<dbReference type="PANTHER" id="PTHR13027">
    <property type="entry name" value="SAND PROTEIN-RELATED"/>
    <property type="match status" value="1"/>
</dbReference>
<evidence type="ECO:0000313" key="8">
    <source>
        <dbReference type="EMBL" id="GJE86335.1"/>
    </source>
</evidence>
<feature type="domain" description="FUZ/MON1/HPS1 first Longin" evidence="5">
    <location>
        <begin position="184"/>
        <end position="306"/>
    </location>
</feature>
<feature type="domain" description="FUZ/MON1/HPS1 second Longin" evidence="6">
    <location>
        <begin position="346"/>
        <end position="417"/>
    </location>
</feature>
<dbReference type="GO" id="GO:0016192">
    <property type="term" value="P:vesicle-mediated transport"/>
    <property type="evidence" value="ECO:0007669"/>
    <property type="project" value="InterPro"/>
</dbReference>
<feature type="compositionally biased region" description="Polar residues" evidence="4">
    <location>
        <begin position="1"/>
        <end position="14"/>
    </location>
</feature>
<dbReference type="Proteomes" id="UP000703269">
    <property type="component" value="Unassembled WGS sequence"/>
</dbReference>
<evidence type="ECO:0000259" key="5">
    <source>
        <dbReference type="Pfam" id="PF19036"/>
    </source>
</evidence>
<dbReference type="PRINTS" id="PR01546">
    <property type="entry name" value="YEAST73DUF"/>
</dbReference>
<accession>A0A9P3L8Q2</accession>
<dbReference type="GO" id="GO:0006623">
    <property type="term" value="P:protein targeting to vacuole"/>
    <property type="evidence" value="ECO:0007669"/>
    <property type="project" value="UniProtKB-UniRule"/>
</dbReference>
<dbReference type="InterPro" id="IPR004353">
    <property type="entry name" value="Mon1"/>
</dbReference>
<keyword evidence="3" id="KW-0653">Protein transport</keyword>
<dbReference type="GO" id="GO:0000329">
    <property type="term" value="C:fungal-type vacuole membrane"/>
    <property type="evidence" value="ECO:0007669"/>
    <property type="project" value="TreeGrafter"/>
</dbReference>
<feature type="region of interest" description="Disordered" evidence="4">
    <location>
        <begin position="420"/>
        <end position="484"/>
    </location>
</feature>
<comment type="function">
    <text evidence="3">Required for multiple vacuole delivery pathways including the cytoplasm to vacuole transport (Cvt), autophagy, pexophagy and endocytosis.</text>
</comment>
<organism evidence="8 9">
    <name type="scientific">Phanerochaete sordida</name>
    <dbReference type="NCBI Taxonomy" id="48140"/>
    <lineage>
        <taxon>Eukaryota</taxon>
        <taxon>Fungi</taxon>
        <taxon>Dikarya</taxon>
        <taxon>Basidiomycota</taxon>
        <taxon>Agaricomycotina</taxon>
        <taxon>Agaricomycetes</taxon>
        <taxon>Polyporales</taxon>
        <taxon>Phanerochaetaceae</taxon>
        <taxon>Phanerochaete</taxon>
    </lineage>
</organism>
<keyword evidence="3" id="KW-0926">Vacuole</keyword>
<feature type="compositionally biased region" description="Polar residues" evidence="4">
    <location>
        <begin position="467"/>
        <end position="478"/>
    </location>
</feature>
<comment type="similarity">
    <text evidence="3">Belongs to the MON1/SAND family.</text>
</comment>
<dbReference type="GO" id="GO:0032585">
    <property type="term" value="C:multivesicular body membrane"/>
    <property type="evidence" value="ECO:0007669"/>
    <property type="project" value="UniProtKB-SubCell"/>
</dbReference>
<feature type="region of interest" description="Disordered" evidence="4">
    <location>
        <begin position="136"/>
        <end position="181"/>
    </location>
</feature>
<evidence type="ECO:0000259" key="7">
    <source>
        <dbReference type="Pfam" id="PF19038"/>
    </source>
</evidence>
<dbReference type="InterPro" id="IPR043972">
    <property type="entry name" value="FUZ/MON1/HPS1_longin_1"/>
</dbReference>
<name>A0A9P3L8Q2_9APHY</name>
<proteinExistence type="inferred from homology"/>
<dbReference type="GO" id="GO:0006914">
    <property type="term" value="P:autophagy"/>
    <property type="evidence" value="ECO:0007669"/>
    <property type="project" value="UniProtKB-UniRule"/>
</dbReference>
<sequence length="662" mass="72330">MPMSSRAPSRSGTPLPSHHASPSRLGVVPPVLHQAPSLSNLRVYSHNASAVTSPVISPTPLSHTPLSVTPPASSMLASGTTSSAASVNFDAPTEGILVPDPEAEVEVAEGEAVGRVEEVADEEMKKQLREQLRRTLSAKHAEVHSNVASRRPSTSRHRSNASKTTQEVHELSHTPDPTNYPPRQYFVLTDAGKPVFISPDADPDHSTSIIGLMQALISVFIDDRDKIRCINAGRTRIVFLLRTPLYYACVSSWGEPESVTRFHLEYLHLQILSVVSAEQLRRMFERRNNFDLRRLLAGAEPFMYSLLSRLEFDLAMSTSSLQCLKLDPGLRKRIADTLVPTSKIKNILYVVLVAQGRVITLVRPKKHSIHPSDLHILINTVHSPSIINSSAAASWLPICLPKFNPGAFVNAYVSFLRRGDDHQQPQAPVTPTPGATATTSQTDTSPEGASQTEGAAATESTGAQTGLSESTASDSNEQPAEEALMDEHSGHVDIGLVCVSGLADFEAVRGWCATASEKLERENLLSTLVSAITSGATEYSVGDLSIPGLRHFVYKSRGAVQVTAPRYEEPYATPRARRRLVTLYQTLHDALHAKSGQGGTLKMQYVRTERESVMGWITQPFELYIAMSPLMPKSAVVNAANAIARWVQREEKRLFLRDAPVF</sequence>
<evidence type="ECO:0000256" key="3">
    <source>
        <dbReference type="RuleBase" id="RU367048"/>
    </source>
</evidence>
<dbReference type="EMBL" id="BPQB01000004">
    <property type="protein sequence ID" value="GJE86335.1"/>
    <property type="molecule type" value="Genomic_DNA"/>
</dbReference>
<keyword evidence="3" id="KW-0967">Endosome</keyword>
<feature type="domain" description="FUZ/MON1/HPS1 third Longin" evidence="7">
    <location>
        <begin position="548"/>
        <end position="651"/>
    </location>
</feature>